<dbReference type="InterPro" id="IPR025714">
    <property type="entry name" value="Methyltranfer_dom"/>
</dbReference>
<dbReference type="EMBL" id="CP035928">
    <property type="protein sequence ID" value="QEP35281.1"/>
    <property type="molecule type" value="Genomic_DNA"/>
</dbReference>
<evidence type="ECO:0000259" key="1">
    <source>
        <dbReference type="Pfam" id="PF13847"/>
    </source>
</evidence>
<dbReference type="InterPro" id="IPR029063">
    <property type="entry name" value="SAM-dependent_MTases_sf"/>
</dbReference>
<gene>
    <name evidence="2" type="ORF">APAC_2220</name>
</gene>
<proteinExistence type="predicted"/>
<accession>A0A5C2H8J3</accession>
<evidence type="ECO:0000313" key="3">
    <source>
        <dbReference type="Proteomes" id="UP000322726"/>
    </source>
</evidence>
<dbReference type="AlphaFoldDB" id="A0A5C2H8J3"/>
<dbReference type="Pfam" id="PF13847">
    <property type="entry name" value="Methyltransf_31"/>
    <property type="match status" value="1"/>
</dbReference>
<reference evidence="3" key="1">
    <citation type="submission" date="2019-09" db="EMBL/GenBank/DDBJ databases">
        <title>Complete genome sequencing of four Arcobacter species reveals a diverse suite of mobile elements.</title>
        <authorList>
            <person name="On S.L.W."/>
            <person name="Miller W.G."/>
            <person name="Biggs P."/>
            <person name="Cornelius A."/>
            <person name="Vandamme P."/>
        </authorList>
    </citation>
    <scope>NUCLEOTIDE SEQUENCE [LARGE SCALE GENOMIC DNA]</scope>
    <source>
        <strain evidence="3">LMG 26638</strain>
    </source>
</reference>
<dbReference type="Gene3D" id="3.40.50.150">
    <property type="entry name" value="Vaccinia Virus protein VP39"/>
    <property type="match status" value="1"/>
</dbReference>
<reference evidence="2 3" key="3">
    <citation type="submission" date="2019-09" db="EMBL/GenBank/DDBJ databases">
        <title>Taxonomic note: a critical rebuttal of the proposed division of the genus Arcobacter into six genera, emended descriptions of Arcobacter anaerophilus and the genus Arcobacter, and an assessment of genus-level boundaries for Epsilonproteobacteria using in silico genomic comparator tools.</title>
        <authorList>
            <person name="On S.L.W."/>
            <person name="Miller W.G."/>
            <person name="Biggs P."/>
            <person name="Cornelius A."/>
            <person name="Vandamme P."/>
        </authorList>
    </citation>
    <scope>NUCLEOTIDE SEQUENCE [LARGE SCALE GENOMIC DNA]</scope>
    <source>
        <strain evidence="2 3">LMG 26638</strain>
    </source>
</reference>
<dbReference type="Proteomes" id="UP000322726">
    <property type="component" value="Chromosome"/>
</dbReference>
<evidence type="ECO:0000313" key="2">
    <source>
        <dbReference type="EMBL" id="QEP35281.1"/>
    </source>
</evidence>
<dbReference type="RefSeq" id="WP_130234178.1">
    <property type="nucleotide sequence ID" value="NZ_BMEF01000022.1"/>
</dbReference>
<dbReference type="GO" id="GO:0032259">
    <property type="term" value="P:methylation"/>
    <property type="evidence" value="ECO:0007669"/>
    <property type="project" value="UniProtKB-KW"/>
</dbReference>
<feature type="domain" description="Methyltransferase" evidence="1">
    <location>
        <begin position="63"/>
        <end position="160"/>
    </location>
</feature>
<keyword evidence="3" id="KW-1185">Reference proteome</keyword>
<name>A0A5C2H8J3_9BACT</name>
<dbReference type="CDD" id="cd02440">
    <property type="entry name" value="AdoMet_MTases"/>
    <property type="match status" value="1"/>
</dbReference>
<keyword evidence="2" id="KW-0489">Methyltransferase</keyword>
<organism evidence="2 3">
    <name type="scientific">Malaciobacter pacificus</name>
    <dbReference type="NCBI Taxonomy" id="1080223"/>
    <lineage>
        <taxon>Bacteria</taxon>
        <taxon>Pseudomonadati</taxon>
        <taxon>Campylobacterota</taxon>
        <taxon>Epsilonproteobacteria</taxon>
        <taxon>Campylobacterales</taxon>
        <taxon>Arcobacteraceae</taxon>
        <taxon>Malaciobacter</taxon>
    </lineage>
</organism>
<sequence>MIYEKFEDIDFNELYVKQKEKTSFKAKNSDDWDKKADSMNQRVHKSIYNEEFLNILNLDGIETLLDVGCGVGNLSLKLAPKLSQVYSLDYSKGMLEVLRKNATEQNITNIKTINSSWYDSWENIPNADLVIASRSMEVKDMKEALTKLNDKANKRVAISYKVGGSFVSQEILDVLKREIIKKPDYIYVLNILYSMGINASVNFVRSEGRNTIYTSKEKFIQSVSWSIDGLSDDEVSRLSEYYEGLDIDKKNEADFVYWAVISWEKCIKY</sequence>
<dbReference type="OrthoDB" id="21342at2"/>
<dbReference type="KEGG" id="apai:APAC_2220"/>
<protein>
    <submittedName>
        <fullName evidence="2">SAM-dependent methyltransferase</fullName>
    </submittedName>
</protein>
<dbReference type="SUPFAM" id="SSF53335">
    <property type="entry name" value="S-adenosyl-L-methionine-dependent methyltransferases"/>
    <property type="match status" value="1"/>
</dbReference>
<reference evidence="2 3" key="2">
    <citation type="submission" date="2019-09" db="EMBL/GenBank/DDBJ databases">
        <title>Complete genome sequencing of four Arcobacter species reveals a diverse suite of mobile elements.</title>
        <authorList>
            <person name="Miller W.G."/>
            <person name="Yee E."/>
            <person name="Bono J.L."/>
        </authorList>
    </citation>
    <scope>NUCLEOTIDE SEQUENCE [LARGE SCALE GENOMIC DNA]</scope>
    <source>
        <strain evidence="2 3">LMG 26638</strain>
    </source>
</reference>
<dbReference type="GO" id="GO:0008168">
    <property type="term" value="F:methyltransferase activity"/>
    <property type="evidence" value="ECO:0007669"/>
    <property type="project" value="UniProtKB-KW"/>
</dbReference>
<keyword evidence="2" id="KW-0808">Transferase</keyword>